<evidence type="ECO:0000256" key="1">
    <source>
        <dbReference type="ARBA" id="ARBA00023002"/>
    </source>
</evidence>
<accession>A0A1G7FNV6</accession>
<dbReference type="RefSeq" id="WP_074553072.1">
    <property type="nucleotide sequence ID" value="NZ_CP119563.1"/>
</dbReference>
<dbReference type="PANTHER" id="PTHR13847:SF289">
    <property type="entry name" value="GLYCINE OXIDASE"/>
    <property type="match status" value="1"/>
</dbReference>
<dbReference type="InterPro" id="IPR036188">
    <property type="entry name" value="FAD/NAD-bd_sf"/>
</dbReference>
<evidence type="ECO:0000313" key="4">
    <source>
        <dbReference type="Proteomes" id="UP000183812"/>
    </source>
</evidence>
<dbReference type="InterPro" id="IPR006076">
    <property type="entry name" value="FAD-dep_OxRdtase"/>
</dbReference>
<evidence type="ECO:0000313" key="3">
    <source>
        <dbReference type="EMBL" id="SDE77592.1"/>
    </source>
</evidence>
<dbReference type="SUPFAM" id="SSF51971">
    <property type="entry name" value="Nucleotide-binding domain"/>
    <property type="match status" value="1"/>
</dbReference>
<name>A0A1G7FNV6_RHOCA</name>
<dbReference type="Pfam" id="PF01266">
    <property type="entry name" value="DAO"/>
    <property type="match status" value="1"/>
</dbReference>
<gene>
    <name evidence="3" type="ORF">SAMN04244550_01051</name>
</gene>
<dbReference type="EMBL" id="FNAY01000003">
    <property type="protein sequence ID" value="SDE77592.1"/>
    <property type="molecule type" value="Genomic_DNA"/>
</dbReference>
<dbReference type="GO" id="GO:0005737">
    <property type="term" value="C:cytoplasm"/>
    <property type="evidence" value="ECO:0007669"/>
    <property type="project" value="TreeGrafter"/>
</dbReference>
<dbReference type="AlphaFoldDB" id="A0A1G7FNV6"/>
<dbReference type="Gene3D" id="3.30.9.10">
    <property type="entry name" value="D-Amino Acid Oxidase, subunit A, domain 2"/>
    <property type="match status" value="1"/>
</dbReference>
<dbReference type="Proteomes" id="UP000183812">
    <property type="component" value="Unassembled WGS sequence"/>
</dbReference>
<sequence>MARADRVTVRGGGVFGLACAYELARRGAKVRLIERDRIGAGSSGGTVGMLSPHVPDQWNPKKQFQFDSLVMSEAFWAGVKEVGGKDPGFARIGRLQPLADPAAVTLAELRARDAAANWGADYLWRIAPVNEFGAFAPVTPTGLVIHDTLSGRASPRGAAAALAAAIEALGGEIVFGDAADEGIVLHATGLAGLVELSAAFGKEVGNGVKGQSAILKLDPGPVPQIFADGVLVVPHANGTVGVGSTAERSYTDPTSTDDQLEAVLERARALVPALAGAEVIERWANVRPRSVSRSPMLGAWPGREGHFIVNGGFKIGFGMAPKVAQVMADLVLDGVDAIPAGFRVEDNL</sequence>
<reference evidence="3 4" key="1">
    <citation type="submission" date="2016-10" db="EMBL/GenBank/DDBJ databases">
        <authorList>
            <person name="de Groot N.N."/>
        </authorList>
    </citation>
    <scope>NUCLEOTIDE SEQUENCE [LARGE SCALE GENOMIC DNA]</scope>
    <source>
        <strain evidence="4">DSM 938 / 37b4</strain>
    </source>
</reference>
<protein>
    <submittedName>
        <fullName evidence="3">Glycine/D-amino acid oxidase</fullName>
    </submittedName>
</protein>
<feature type="domain" description="FAD dependent oxidoreductase" evidence="2">
    <location>
        <begin position="6"/>
        <end position="330"/>
    </location>
</feature>
<evidence type="ECO:0000259" key="2">
    <source>
        <dbReference type="Pfam" id="PF01266"/>
    </source>
</evidence>
<keyword evidence="1" id="KW-0560">Oxidoreductase</keyword>
<dbReference type="Gene3D" id="3.50.50.60">
    <property type="entry name" value="FAD/NAD(P)-binding domain"/>
    <property type="match status" value="1"/>
</dbReference>
<dbReference type="OrthoDB" id="7818064at2"/>
<dbReference type="PANTHER" id="PTHR13847">
    <property type="entry name" value="SARCOSINE DEHYDROGENASE-RELATED"/>
    <property type="match status" value="1"/>
</dbReference>
<organism evidence="3 4">
    <name type="scientific">Rhodobacter capsulatus</name>
    <name type="common">Rhodopseudomonas capsulata</name>
    <dbReference type="NCBI Taxonomy" id="1061"/>
    <lineage>
        <taxon>Bacteria</taxon>
        <taxon>Pseudomonadati</taxon>
        <taxon>Pseudomonadota</taxon>
        <taxon>Alphaproteobacteria</taxon>
        <taxon>Rhodobacterales</taxon>
        <taxon>Rhodobacter group</taxon>
        <taxon>Rhodobacter</taxon>
    </lineage>
</organism>
<proteinExistence type="predicted"/>
<dbReference type="SUPFAM" id="SSF54373">
    <property type="entry name" value="FAD-linked reductases, C-terminal domain"/>
    <property type="match status" value="1"/>
</dbReference>
<dbReference type="GO" id="GO:0016491">
    <property type="term" value="F:oxidoreductase activity"/>
    <property type="evidence" value="ECO:0007669"/>
    <property type="project" value="UniProtKB-KW"/>
</dbReference>